<dbReference type="SUPFAM" id="SSF75304">
    <property type="entry name" value="Amidase signature (AS) enzymes"/>
    <property type="match status" value="1"/>
</dbReference>
<reference evidence="5" key="1">
    <citation type="submission" date="2021-04" db="EMBL/GenBank/DDBJ databases">
        <title>Microbacterium tenobrionis sp. nov. and Microbacterium allomyrinae sp. nov., isolated from larvae of Tenobrio molitor and Allomyrina dichotoma, respectively.</title>
        <authorList>
            <person name="Lee S.D."/>
        </authorList>
    </citation>
    <scope>NUCLEOTIDE SEQUENCE</scope>
    <source>
        <strain evidence="5">BWT-G7</strain>
    </source>
</reference>
<dbReference type="Gene3D" id="3.90.1300.10">
    <property type="entry name" value="Amidase signature (AS) domain"/>
    <property type="match status" value="1"/>
</dbReference>
<gene>
    <name evidence="5" type="ORF">KEC57_11325</name>
</gene>
<keyword evidence="2" id="KW-0812">Transmembrane</keyword>
<dbReference type="EMBL" id="JAGTTN010000003">
    <property type="protein sequence ID" value="MCC2032771.1"/>
    <property type="molecule type" value="Genomic_DNA"/>
</dbReference>
<dbReference type="RefSeq" id="WP_229384727.1">
    <property type="nucleotide sequence ID" value="NZ_JAGTTN010000003.1"/>
</dbReference>
<name>A0A9X1S2J9_9MICO</name>
<comment type="caution">
    <text evidence="5">The sequence shown here is derived from an EMBL/GenBank/DDBJ whole genome shotgun (WGS) entry which is preliminary data.</text>
</comment>
<keyword evidence="2" id="KW-0472">Membrane</keyword>
<evidence type="ECO:0000313" key="6">
    <source>
        <dbReference type="Proteomes" id="UP001139354"/>
    </source>
</evidence>
<dbReference type="InterPro" id="IPR023631">
    <property type="entry name" value="Amidase_dom"/>
</dbReference>
<evidence type="ECO:0000256" key="3">
    <source>
        <dbReference type="SAM" id="SignalP"/>
    </source>
</evidence>
<evidence type="ECO:0000259" key="4">
    <source>
        <dbReference type="Pfam" id="PF01425"/>
    </source>
</evidence>
<dbReference type="PANTHER" id="PTHR42678:SF34">
    <property type="entry name" value="OS04G0183300 PROTEIN"/>
    <property type="match status" value="1"/>
</dbReference>
<accession>A0A9X1S2J9</accession>
<keyword evidence="3" id="KW-0732">Signal</keyword>
<keyword evidence="6" id="KW-1185">Reference proteome</keyword>
<evidence type="ECO:0000256" key="2">
    <source>
        <dbReference type="SAM" id="Phobius"/>
    </source>
</evidence>
<evidence type="ECO:0000256" key="1">
    <source>
        <dbReference type="SAM" id="MobiDB-lite"/>
    </source>
</evidence>
<proteinExistence type="predicted"/>
<feature type="transmembrane region" description="Helical" evidence="2">
    <location>
        <begin position="631"/>
        <end position="650"/>
    </location>
</feature>
<dbReference type="InterPro" id="IPR036928">
    <property type="entry name" value="AS_sf"/>
</dbReference>
<evidence type="ECO:0000313" key="5">
    <source>
        <dbReference type="EMBL" id="MCC2032771.1"/>
    </source>
</evidence>
<organism evidence="5 6">
    <name type="scientific">Microbacterium allomyrinae</name>
    <dbReference type="NCBI Taxonomy" id="2830666"/>
    <lineage>
        <taxon>Bacteria</taxon>
        <taxon>Bacillati</taxon>
        <taxon>Actinomycetota</taxon>
        <taxon>Actinomycetes</taxon>
        <taxon>Micrococcales</taxon>
        <taxon>Microbacteriaceae</taxon>
        <taxon>Microbacterium</taxon>
    </lineage>
</organism>
<dbReference type="AlphaFoldDB" id="A0A9X1S2J9"/>
<feature type="region of interest" description="Disordered" evidence="1">
    <location>
        <begin position="571"/>
        <end position="610"/>
    </location>
</feature>
<feature type="compositionally biased region" description="Low complexity" evidence="1">
    <location>
        <begin position="582"/>
        <end position="610"/>
    </location>
</feature>
<keyword evidence="2" id="KW-1133">Transmembrane helix</keyword>
<feature type="domain" description="Amidase" evidence="4">
    <location>
        <begin position="76"/>
        <end position="537"/>
    </location>
</feature>
<dbReference type="PANTHER" id="PTHR42678">
    <property type="entry name" value="AMIDASE"/>
    <property type="match status" value="1"/>
</dbReference>
<feature type="chain" id="PRO_5040774073" evidence="3">
    <location>
        <begin position="41"/>
        <end position="658"/>
    </location>
</feature>
<protein>
    <submittedName>
        <fullName evidence="5">Amidase</fullName>
    </submittedName>
</protein>
<feature type="signal peptide" evidence="3">
    <location>
        <begin position="1"/>
        <end position="40"/>
    </location>
</feature>
<dbReference type="Pfam" id="PF01425">
    <property type="entry name" value="Amidase"/>
    <property type="match status" value="1"/>
</dbReference>
<feature type="region of interest" description="Disordered" evidence="1">
    <location>
        <begin position="191"/>
        <end position="214"/>
    </location>
</feature>
<dbReference type="Proteomes" id="UP001139354">
    <property type="component" value="Unassembled WGS sequence"/>
</dbReference>
<sequence>MHQSHASASASAFARRTVTVTAGVCLALGAFAFVAPSASATSDSDAASTAAATGLSGLTIAQIGELLDAGTVTSAELVTAYLDRIAAYDDAYADEPGLHAVIALNPDAAAVAAERDAERAAGEIRGPLHGVPIVVKDLVDLEGMATTNGAIAFADYLPDTDSTVVARLEAAGAVIIAKTNLSEFAWSGDDSESGIRGDVRNPYDQTRTSSGSSGGTAAAVAAGFAAAGIGSDTYGSIRTPSAHQSLVGVRPTHGLVSLAGVTPQVGPLDTVGPMTVSVADAAIMLDAIAGADTADAYTSSAPVAGTTEYFAALSDTALDGATVLNMTATRFRGGSVASELTPARDEVLSIYDAAVEELRAQGATVIDVELTSEQLSTLGGRGWYGMAGYLDEYWVDAEATWPAGLAELTEPSDALTVSDYLADDREIESIRGDAAWLLTTTPLDPTTLANDETRGASALLAWTNLFAEYGAVAAIYPTDSLPATTLPLSEGYYNARNAGWASGVGAPAVTVPTGYTASGMPVGMEFMGLPFDDAELLSFAYDYEQASQVRVAPESTPALASELALFAVDEEPSATPTPTPTPTATSTTPDPTSSTGGSAHPSASATPSATGAAAATKSLASTGADVDARPVIGLAAGLVLVGGATVAIIARRRSRDAS</sequence>